<keyword evidence="3" id="KW-1185">Reference proteome</keyword>
<keyword evidence="1" id="KW-1133">Transmembrane helix</keyword>
<dbReference type="RefSeq" id="WP_226613563.1">
    <property type="nucleotide sequence ID" value="NZ_JAJAQI010000058.1"/>
</dbReference>
<organism evidence="2 3">
    <name type="scientific">Roseicella aerolata</name>
    <dbReference type="NCBI Taxonomy" id="2883479"/>
    <lineage>
        <taxon>Bacteria</taxon>
        <taxon>Pseudomonadati</taxon>
        <taxon>Pseudomonadota</taxon>
        <taxon>Alphaproteobacteria</taxon>
        <taxon>Acetobacterales</taxon>
        <taxon>Roseomonadaceae</taxon>
        <taxon>Roseicella</taxon>
    </lineage>
</organism>
<reference evidence="2" key="1">
    <citation type="submission" date="2021-10" db="EMBL/GenBank/DDBJ databases">
        <title>Roseicella aerolatum sp. nov., isolated from aerosols of e-waste dismantling site.</title>
        <authorList>
            <person name="Qin T."/>
        </authorList>
    </citation>
    <scope>NUCLEOTIDE SEQUENCE</scope>
    <source>
        <strain evidence="2">GB24</strain>
    </source>
</reference>
<dbReference type="AlphaFoldDB" id="A0A9X1II76"/>
<dbReference type="Proteomes" id="UP001139311">
    <property type="component" value="Unassembled WGS sequence"/>
</dbReference>
<dbReference type="EMBL" id="JAJAQI010000058">
    <property type="protein sequence ID" value="MCB4824957.1"/>
    <property type="molecule type" value="Genomic_DNA"/>
</dbReference>
<keyword evidence="1" id="KW-0472">Membrane</keyword>
<comment type="caution">
    <text evidence="2">The sequence shown here is derived from an EMBL/GenBank/DDBJ whole genome shotgun (WGS) entry which is preliminary data.</text>
</comment>
<name>A0A9X1II76_9PROT</name>
<feature type="transmembrane region" description="Helical" evidence="1">
    <location>
        <begin position="34"/>
        <end position="67"/>
    </location>
</feature>
<evidence type="ECO:0000313" key="3">
    <source>
        <dbReference type="Proteomes" id="UP001139311"/>
    </source>
</evidence>
<evidence type="ECO:0000313" key="2">
    <source>
        <dbReference type="EMBL" id="MCB4824957.1"/>
    </source>
</evidence>
<evidence type="ECO:0000256" key="1">
    <source>
        <dbReference type="SAM" id="Phobius"/>
    </source>
</evidence>
<sequence>MAAAMQAMGALSVAVLAIPLLVIAWRVARLPLRSWLPILGFLGILLLIQGADALGAGEVLTVLMYLAAGFGR</sequence>
<proteinExistence type="predicted"/>
<accession>A0A9X1II76</accession>
<protein>
    <submittedName>
        <fullName evidence="2">Uncharacterized protein</fullName>
    </submittedName>
</protein>
<gene>
    <name evidence="2" type="ORF">LHA35_24830</name>
</gene>
<keyword evidence="1" id="KW-0812">Transmembrane</keyword>